<dbReference type="GO" id="GO:0046428">
    <property type="term" value="F:1,4-dihydroxy-2-naphthoate polyprenyltransferase activity"/>
    <property type="evidence" value="ECO:0007669"/>
    <property type="project" value="UniProtKB-UniRule"/>
</dbReference>
<comment type="pathway">
    <text evidence="8">Quinol/quinone metabolism; menaquinone biosynthesis; menaquinol from 1,4-dihydroxy-2-naphthoate: step 1/2.</text>
</comment>
<keyword evidence="7 8" id="KW-0472">Membrane</keyword>
<dbReference type="FunFam" id="1.10.357.140:FF:000007">
    <property type="entry name" value="1,4-dihydroxy-2-naphthoate octaprenyltransferase"/>
    <property type="match status" value="1"/>
</dbReference>
<feature type="transmembrane region" description="Helical" evidence="8">
    <location>
        <begin position="160"/>
        <end position="180"/>
    </location>
</feature>
<keyword evidence="11" id="KW-1185">Reference proteome</keyword>
<dbReference type="InterPro" id="IPR044878">
    <property type="entry name" value="UbiA_sf"/>
</dbReference>
<dbReference type="NCBIfam" id="NF004749">
    <property type="entry name" value="PRK06080.1-1"/>
    <property type="match status" value="1"/>
</dbReference>
<keyword evidence="2 8" id="KW-0474">Menaquinone biosynthesis</keyword>
<reference evidence="10 11" key="1">
    <citation type="submission" date="2018-06" db="EMBL/GenBank/DDBJ databases">
        <authorList>
            <person name="Strepis N."/>
        </authorList>
    </citation>
    <scope>NUCLEOTIDE SEQUENCE [LARGE SCALE GENOMIC DNA]</scope>
    <source>
        <strain evidence="10">LUCI</strain>
    </source>
</reference>
<comment type="similarity">
    <text evidence="8">Belongs to the MenA family. Type 1 subfamily.</text>
</comment>
<dbReference type="InterPro" id="IPR004657">
    <property type="entry name" value="MenA"/>
</dbReference>
<dbReference type="PANTHER" id="PTHR13929">
    <property type="entry name" value="1,4-DIHYDROXY-2-NAPHTHOATE OCTAPRENYLTRANSFERASE"/>
    <property type="match status" value="1"/>
</dbReference>
<dbReference type="PANTHER" id="PTHR13929:SF0">
    <property type="entry name" value="UBIA PRENYLTRANSFERASE DOMAIN-CONTAINING PROTEIN 1"/>
    <property type="match status" value="1"/>
</dbReference>
<gene>
    <name evidence="8" type="primary">menA</name>
    <name evidence="10" type="ORF">LUCI_1808</name>
</gene>
<comment type="catalytic activity">
    <reaction evidence="8">
        <text>an all-trans-polyprenyl diphosphate + 1,4-dihydroxy-2-naphthoate + H(+) = a 2-demethylmenaquinol + CO2 + diphosphate</text>
        <dbReference type="Rhea" id="RHEA:26478"/>
        <dbReference type="Rhea" id="RHEA-COMP:9563"/>
        <dbReference type="Rhea" id="RHEA-COMP:9564"/>
        <dbReference type="ChEBI" id="CHEBI:11173"/>
        <dbReference type="ChEBI" id="CHEBI:15378"/>
        <dbReference type="ChEBI" id="CHEBI:16526"/>
        <dbReference type="ChEBI" id="CHEBI:33019"/>
        <dbReference type="ChEBI" id="CHEBI:55437"/>
        <dbReference type="ChEBI" id="CHEBI:58914"/>
        <dbReference type="EC" id="2.5.1.74"/>
    </reaction>
</comment>
<evidence type="ECO:0000256" key="3">
    <source>
        <dbReference type="ARBA" id="ARBA00022475"/>
    </source>
</evidence>
<feature type="transmembrane region" description="Helical" evidence="8">
    <location>
        <begin position="292"/>
        <end position="312"/>
    </location>
</feature>
<dbReference type="GO" id="GO:0005886">
    <property type="term" value="C:plasma membrane"/>
    <property type="evidence" value="ECO:0007669"/>
    <property type="project" value="UniProtKB-SubCell"/>
</dbReference>
<evidence type="ECO:0000256" key="4">
    <source>
        <dbReference type="ARBA" id="ARBA00022679"/>
    </source>
</evidence>
<evidence type="ECO:0000256" key="9">
    <source>
        <dbReference type="NCBIfam" id="TIGR00751"/>
    </source>
</evidence>
<comment type="function">
    <text evidence="8">Conversion of 1,4-dihydroxy-2-naphthoate (DHNA) to demethylmenaquinone (DMK).</text>
</comment>
<keyword evidence="3 8" id="KW-1003">Cell membrane</keyword>
<evidence type="ECO:0000256" key="2">
    <source>
        <dbReference type="ARBA" id="ARBA00022428"/>
    </source>
</evidence>
<dbReference type="CDD" id="cd13962">
    <property type="entry name" value="PT_UbiA_UBIAD1"/>
    <property type="match status" value="1"/>
</dbReference>
<dbReference type="InterPro" id="IPR026046">
    <property type="entry name" value="UBIAD1"/>
</dbReference>
<feature type="transmembrane region" description="Helical" evidence="8">
    <location>
        <begin position="230"/>
        <end position="249"/>
    </location>
</feature>
<dbReference type="Proteomes" id="UP000277811">
    <property type="component" value="Unassembled WGS sequence"/>
</dbReference>
<name>A0A498R8G6_9FIRM</name>
<protein>
    <recommendedName>
        <fullName evidence="8 9">1,4-dihydroxy-2-naphthoate octaprenyltransferase</fullName>
        <shortName evidence="8">DHNA-octaprenyltransferase</shortName>
        <ecNumber evidence="8 9">2.5.1.74</ecNumber>
    </recommendedName>
</protein>
<dbReference type="InterPro" id="IPR000537">
    <property type="entry name" value="UbiA_prenyltransferase"/>
</dbReference>
<dbReference type="GO" id="GO:0009234">
    <property type="term" value="P:menaquinone biosynthetic process"/>
    <property type="evidence" value="ECO:0007669"/>
    <property type="project" value="UniProtKB-UniRule"/>
</dbReference>
<accession>A0A498R8G6</accession>
<dbReference type="Gene3D" id="1.10.357.140">
    <property type="entry name" value="UbiA prenyltransferase"/>
    <property type="match status" value="1"/>
</dbReference>
<organism evidence="10 11">
    <name type="scientific">Lucifera butyrica</name>
    <dbReference type="NCBI Taxonomy" id="1351585"/>
    <lineage>
        <taxon>Bacteria</taxon>
        <taxon>Bacillati</taxon>
        <taxon>Bacillota</taxon>
        <taxon>Negativicutes</taxon>
        <taxon>Veillonellales</taxon>
        <taxon>Veillonellaceae</taxon>
        <taxon>Lucifera</taxon>
    </lineage>
</organism>
<keyword evidence="6 8" id="KW-1133">Transmembrane helix</keyword>
<keyword evidence="4 8" id="KW-0808">Transferase</keyword>
<evidence type="ECO:0000313" key="10">
    <source>
        <dbReference type="EMBL" id="VBB06572.1"/>
    </source>
</evidence>
<dbReference type="EC" id="2.5.1.74" evidence="8 9"/>
<keyword evidence="5 8" id="KW-0812">Transmembrane</keyword>
<dbReference type="RefSeq" id="WP_122627515.1">
    <property type="nucleotide sequence ID" value="NZ_UPPP01000065.1"/>
</dbReference>
<feature type="transmembrane region" description="Helical" evidence="8">
    <location>
        <begin position="107"/>
        <end position="126"/>
    </location>
</feature>
<comment type="subcellular location">
    <subcellularLocation>
        <location evidence="8">Cell membrane</location>
        <topology evidence="8">Multi-pass membrane protein</topology>
    </subcellularLocation>
    <subcellularLocation>
        <location evidence="1">Membrane</location>
        <topology evidence="1">Multi-pass membrane protein</topology>
    </subcellularLocation>
</comment>
<feature type="transmembrane region" description="Helical" evidence="8">
    <location>
        <begin position="34"/>
        <end position="51"/>
    </location>
</feature>
<dbReference type="AlphaFoldDB" id="A0A498R8G6"/>
<evidence type="ECO:0000313" key="11">
    <source>
        <dbReference type="Proteomes" id="UP000277811"/>
    </source>
</evidence>
<evidence type="ECO:0000256" key="6">
    <source>
        <dbReference type="ARBA" id="ARBA00022989"/>
    </source>
</evidence>
<dbReference type="NCBIfam" id="TIGR00751">
    <property type="entry name" value="menA"/>
    <property type="match status" value="1"/>
</dbReference>
<evidence type="ECO:0000256" key="8">
    <source>
        <dbReference type="HAMAP-Rule" id="MF_01937"/>
    </source>
</evidence>
<feature type="transmembrane region" description="Helical" evidence="8">
    <location>
        <begin position="132"/>
        <end position="148"/>
    </location>
</feature>
<dbReference type="GO" id="GO:0042371">
    <property type="term" value="P:vitamin K biosynthetic process"/>
    <property type="evidence" value="ECO:0007669"/>
    <property type="project" value="TreeGrafter"/>
</dbReference>
<dbReference type="HAMAP" id="MF_01937">
    <property type="entry name" value="MenA_1"/>
    <property type="match status" value="1"/>
</dbReference>
<proteinExistence type="inferred from homology"/>
<evidence type="ECO:0000256" key="7">
    <source>
        <dbReference type="ARBA" id="ARBA00023136"/>
    </source>
</evidence>
<dbReference type="Gene3D" id="1.20.120.1780">
    <property type="entry name" value="UbiA prenyltransferase"/>
    <property type="match status" value="1"/>
</dbReference>
<sequence length="313" mass="33738">MTTKIKIKEPEQLLALPAGKNWAVWWNLLRPHTLTAAFVPVAIGTVLALPLKPVKLNLFFAMLLACMLIQVATNAFNEYYDFVRGLDNEQSVGIGGAIVREGVAPHLVLTLASGFIVAALFLGFYLASATSWWLLPIGAVCIMAGYLYSGGPRPIAATPFGEVVAGTFMGLVIILLSFYIQTGSVTLSSVLVSIPVSFLIGAILMANNIRDLEGDRKNGRRTLAILLGHKRAVVCLTVIFSIAYVWLLGLVFSGVLPWGALLAFGSLPKAIQAVKGFRGKTTPRQMMPAMKATAQTNTLFGLLLALVLLFQYN</sequence>
<evidence type="ECO:0000256" key="5">
    <source>
        <dbReference type="ARBA" id="ARBA00022692"/>
    </source>
</evidence>
<feature type="transmembrane region" description="Helical" evidence="8">
    <location>
        <begin position="57"/>
        <end position="76"/>
    </location>
</feature>
<dbReference type="PIRSF" id="PIRSF005355">
    <property type="entry name" value="UBIAD1"/>
    <property type="match status" value="1"/>
</dbReference>
<feature type="transmembrane region" description="Helical" evidence="8">
    <location>
        <begin position="186"/>
        <end position="209"/>
    </location>
</feature>
<dbReference type="Pfam" id="PF01040">
    <property type="entry name" value="UbiA"/>
    <property type="match status" value="1"/>
</dbReference>
<dbReference type="EMBL" id="UPPP01000065">
    <property type="protein sequence ID" value="VBB06572.1"/>
    <property type="molecule type" value="Genomic_DNA"/>
</dbReference>
<evidence type="ECO:0000256" key="1">
    <source>
        <dbReference type="ARBA" id="ARBA00004141"/>
    </source>
</evidence>
<dbReference type="OrthoDB" id="9767568at2"/>
<dbReference type="UniPathway" id="UPA00079">
    <property type="reaction ID" value="UER00168"/>
</dbReference>